<dbReference type="Pfam" id="PF20568">
    <property type="entry name" value="DUF6777"/>
    <property type="match status" value="1"/>
</dbReference>
<name>A0A1J4NY83_9ACTN</name>
<organism evidence="4 5">
    <name type="scientific">Streptomyces mangrovisoli</name>
    <dbReference type="NCBI Taxonomy" id="1428628"/>
    <lineage>
        <taxon>Bacteria</taxon>
        <taxon>Bacillati</taxon>
        <taxon>Actinomycetota</taxon>
        <taxon>Actinomycetes</taxon>
        <taxon>Kitasatosporales</taxon>
        <taxon>Streptomycetaceae</taxon>
        <taxon>Streptomyces</taxon>
    </lineage>
</organism>
<feature type="region of interest" description="Disordered" evidence="1">
    <location>
        <begin position="27"/>
        <end position="81"/>
    </location>
</feature>
<accession>A0A1J4NY83</accession>
<keyword evidence="5" id="KW-1185">Reference proteome</keyword>
<evidence type="ECO:0000259" key="3">
    <source>
        <dbReference type="Pfam" id="PF20568"/>
    </source>
</evidence>
<dbReference type="AlphaFoldDB" id="A0A1J4NY83"/>
<feature type="signal peptide" evidence="2">
    <location>
        <begin position="1"/>
        <end position="21"/>
    </location>
</feature>
<proteinExistence type="predicted"/>
<dbReference type="InterPro" id="IPR046704">
    <property type="entry name" value="DUF6777"/>
</dbReference>
<feature type="domain" description="DUF6777" evidence="3">
    <location>
        <begin position="83"/>
        <end position="259"/>
    </location>
</feature>
<gene>
    <name evidence="4" type="ORF">WN71_013970</name>
</gene>
<reference evidence="4" key="1">
    <citation type="submission" date="2016-10" db="EMBL/GenBank/DDBJ databases">
        <title>Genome sequence of Streptomyces mangrovisoli MUSC 149.</title>
        <authorList>
            <person name="Lee L.-H."/>
            <person name="Ser H.-L."/>
        </authorList>
    </citation>
    <scope>NUCLEOTIDE SEQUENCE [LARGE SCALE GENOMIC DNA]</scope>
    <source>
        <strain evidence="4">MUSC 149</strain>
    </source>
</reference>
<dbReference type="OrthoDB" id="4655582at2"/>
<feature type="compositionally biased region" description="Low complexity" evidence="1">
    <location>
        <begin position="284"/>
        <end position="308"/>
    </location>
</feature>
<protein>
    <recommendedName>
        <fullName evidence="3">DUF6777 domain-containing protein</fullName>
    </recommendedName>
</protein>
<dbReference type="STRING" id="1428628.WN71_013970"/>
<feature type="compositionally biased region" description="Low complexity" evidence="1">
    <location>
        <begin position="48"/>
        <end position="80"/>
    </location>
</feature>
<comment type="caution">
    <text evidence="4">The sequence shown here is derived from an EMBL/GenBank/DDBJ whole genome shotgun (WGS) entry which is preliminary data.</text>
</comment>
<feature type="region of interest" description="Disordered" evidence="1">
    <location>
        <begin position="264"/>
        <end position="413"/>
    </location>
</feature>
<sequence length="413" mass="40771">MRSASGTFVMACALAATLVVAGGGRTEHGPDGRLVLQPAADRGPDPFTPSTAAAPAARPPATTTAAATAGRAAPSGGTTAVTYTGDTPGLYGGTARAGSCDVERQIRRLTSDPARARAFAGAEGITPAAIPGYLRGLTSVVLRADTRVTDHGYRDGHATAFQSVLQAGTAVLVDDRGVPRVRCACGNPLARPTAGSGDAADTLTSASASASASGAADTGTAWAGYRPGRVVVVTPAARPVTGITFVDGAGHGWVRRPVGHGAALDHAVPPAREPFGSRPPDGVAPSAPSARPSGAVPARSPSPAPSRSARPRPKPSGCATPTPTPEPTLTLSIVPEPEATMVASASGTPCPSPTPTDPFGVLPTDPPVPLATMVNRPQRAAPSAPATPAPTATGAAGDGAGSIFDSPTDVFGG</sequence>
<keyword evidence="2" id="KW-0732">Signal</keyword>
<dbReference type="Proteomes" id="UP000034196">
    <property type="component" value="Unassembled WGS sequence"/>
</dbReference>
<evidence type="ECO:0000313" key="4">
    <source>
        <dbReference type="EMBL" id="OIJ67280.1"/>
    </source>
</evidence>
<feature type="chain" id="PRO_5009631335" description="DUF6777 domain-containing protein" evidence="2">
    <location>
        <begin position="22"/>
        <end position="413"/>
    </location>
</feature>
<evidence type="ECO:0000256" key="1">
    <source>
        <dbReference type="SAM" id="MobiDB-lite"/>
    </source>
</evidence>
<evidence type="ECO:0000256" key="2">
    <source>
        <dbReference type="SAM" id="SignalP"/>
    </source>
</evidence>
<dbReference type="EMBL" id="LAVA02000029">
    <property type="protein sequence ID" value="OIJ67280.1"/>
    <property type="molecule type" value="Genomic_DNA"/>
</dbReference>
<evidence type="ECO:0000313" key="5">
    <source>
        <dbReference type="Proteomes" id="UP000034196"/>
    </source>
</evidence>
<feature type="compositionally biased region" description="Low complexity" evidence="1">
    <location>
        <begin position="380"/>
        <end position="395"/>
    </location>
</feature>